<reference evidence="1" key="1">
    <citation type="submission" date="2022-12" db="EMBL/GenBank/DDBJ databases">
        <title>Genome Sequence of Lasiodiplodia mahajangana.</title>
        <authorList>
            <person name="Buettner E."/>
        </authorList>
    </citation>
    <scope>NUCLEOTIDE SEQUENCE</scope>
    <source>
        <strain evidence="1">VT137</strain>
    </source>
</reference>
<proteinExistence type="predicted"/>
<protein>
    <submittedName>
        <fullName evidence="1">Uncharacterized protein</fullName>
    </submittedName>
</protein>
<accession>A0ACC2JB69</accession>
<gene>
    <name evidence="1" type="ORF">O1611_g9027</name>
</gene>
<evidence type="ECO:0000313" key="1">
    <source>
        <dbReference type="EMBL" id="KAJ8124613.1"/>
    </source>
</evidence>
<comment type="caution">
    <text evidence="1">The sequence shown here is derived from an EMBL/GenBank/DDBJ whole genome shotgun (WGS) entry which is preliminary data.</text>
</comment>
<dbReference type="EMBL" id="JAPUUL010002893">
    <property type="protein sequence ID" value="KAJ8124613.1"/>
    <property type="molecule type" value="Genomic_DNA"/>
</dbReference>
<evidence type="ECO:0000313" key="2">
    <source>
        <dbReference type="Proteomes" id="UP001153332"/>
    </source>
</evidence>
<organism evidence="1 2">
    <name type="scientific">Lasiodiplodia mahajangana</name>
    <dbReference type="NCBI Taxonomy" id="1108764"/>
    <lineage>
        <taxon>Eukaryota</taxon>
        <taxon>Fungi</taxon>
        <taxon>Dikarya</taxon>
        <taxon>Ascomycota</taxon>
        <taxon>Pezizomycotina</taxon>
        <taxon>Dothideomycetes</taxon>
        <taxon>Dothideomycetes incertae sedis</taxon>
        <taxon>Botryosphaeriales</taxon>
        <taxon>Botryosphaeriaceae</taxon>
        <taxon>Lasiodiplodia</taxon>
    </lineage>
</organism>
<sequence length="116" mass="12654">MLGTELVIHATGTVYEPIEQGAYVQLVVKYGLIRLLSTKADLCEQVENVDMKCPIEKGVLSITKSVEIPKEVPPGTYNVFADVYNSDETPITCLQATVTFGMKKKTAETVESVGDL</sequence>
<dbReference type="Proteomes" id="UP001153332">
    <property type="component" value="Unassembled WGS sequence"/>
</dbReference>
<name>A0ACC2JB69_9PEZI</name>
<keyword evidence="2" id="KW-1185">Reference proteome</keyword>